<sequence length="284" mass="31059">MVASLFVNAMQVDFTSVLAMEHTGMVRMFKSLEETGLKGFQEVSNSVFEGAFTEFFANAKVIAGTIVLVAMVNNPNRQSQGFAVQISVLLKQLVKADLGEAVKLHQQKTADTASGTEDRQSQMTKTMEKEVERAVEKPKKRKEKVVQMVKKQKVAVQQPVEARSQAAPVKSTSETSSDTDSCPLARLNKGEAKRKTNKVTHTADHQNESQPGPIPEIPTGGDKESTAGGPEATMEMTPEVEKYADDTSNAAALEERVECENQTEKEGQDGCDARTQRGHENWGK</sequence>
<organism evidence="2 3">
    <name type="scientific">Dorcoceras hygrometricum</name>
    <dbReference type="NCBI Taxonomy" id="472368"/>
    <lineage>
        <taxon>Eukaryota</taxon>
        <taxon>Viridiplantae</taxon>
        <taxon>Streptophyta</taxon>
        <taxon>Embryophyta</taxon>
        <taxon>Tracheophyta</taxon>
        <taxon>Spermatophyta</taxon>
        <taxon>Magnoliopsida</taxon>
        <taxon>eudicotyledons</taxon>
        <taxon>Gunneridae</taxon>
        <taxon>Pentapetalae</taxon>
        <taxon>asterids</taxon>
        <taxon>lamiids</taxon>
        <taxon>Lamiales</taxon>
        <taxon>Gesneriaceae</taxon>
        <taxon>Didymocarpoideae</taxon>
        <taxon>Trichosporeae</taxon>
        <taxon>Loxocarpinae</taxon>
        <taxon>Dorcoceras</taxon>
    </lineage>
</organism>
<reference evidence="2 3" key="1">
    <citation type="journal article" date="2015" name="Proc. Natl. Acad. Sci. U.S.A.">
        <title>The resurrection genome of Boea hygrometrica: A blueprint for survival of dehydration.</title>
        <authorList>
            <person name="Xiao L."/>
            <person name="Yang G."/>
            <person name="Zhang L."/>
            <person name="Yang X."/>
            <person name="Zhao S."/>
            <person name="Ji Z."/>
            <person name="Zhou Q."/>
            <person name="Hu M."/>
            <person name="Wang Y."/>
            <person name="Chen M."/>
            <person name="Xu Y."/>
            <person name="Jin H."/>
            <person name="Xiao X."/>
            <person name="Hu G."/>
            <person name="Bao F."/>
            <person name="Hu Y."/>
            <person name="Wan P."/>
            <person name="Li L."/>
            <person name="Deng X."/>
            <person name="Kuang T."/>
            <person name="Xiang C."/>
            <person name="Zhu J.K."/>
            <person name="Oliver M.J."/>
            <person name="He Y."/>
        </authorList>
    </citation>
    <scope>NUCLEOTIDE SEQUENCE [LARGE SCALE GENOMIC DNA]</scope>
    <source>
        <strain evidence="3">cv. XS01</strain>
    </source>
</reference>
<protein>
    <submittedName>
        <fullName evidence="2">Uncharacterized protein</fullName>
    </submittedName>
</protein>
<feature type="compositionally biased region" description="Basic and acidic residues" evidence="1">
    <location>
        <begin position="116"/>
        <end position="137"/>
    </location>
</feature>
<proteinExistence type="predicted"/>
<feature type="compositionally biased region" description="Low complexity" evidence="1">
    <location>
        <begin position="171"/>
        <end position="181"/>
    </location>
</feature>
<keyword evidence="3" id="KW-1185">Reference proteome</keyword>
<accession>A0A2Z7DDJ2</accession>
<dbReference type="AlphaFoldDB" id="A0A2Z7DDJ2"/>
<gene>
    <name evidence="2" type="ORF">F511_37465</name>
</gene>
<evidence type="ECO:0000313" key="3">
    <source>
        <dbReference type="Proteomes" id="UP000250235"/>
    </source>
</evidence>
<evidence type="ECO:0000313" key="2">
    <source>
        <dbReference type="EMBL" id="KZV58057.1"/>
    </source>
</evidence>
<feature type="compositionally biased region" description="Basic and acidic residues" evidence="1">
    <location>
        <begin position="253"/>
        <end position="284"/>
    </location>
</feature>
<feature type="region of interest" description="Disordered" evidence="1">
    <location>
        <begin position="106"/>
        <end position="284"/>
    </location>
</feature>
<feature type="compositionally biased region" description="Low complexity" evidence="1">
    <location>
        <begin position="146"/>
        <end position="160"/>
    </location>
</feature>
<dbReference type="Proteomes" id="UP000250235">
    <property type="component" value="Unassembled WGS sequence"/>
</dbReference>
<evidence type="ECO:0000256" key="1">
    <source>
        <dbReference type="SAM" id="MobiDB-lite"/>
    </source>
</evidence>
<dbReference type="EMBL" id="KQ986902">
    <property type="protein sequence ID" value="KZV58057.1"/>
    <property type="molecule type" value="Genomic_DNA"/>
</dbReference>
<name>A0A2Z7DDJ2_9LAMI</name>